<dbReference type="InterPro" id="IPR007165">
    <property type="entry name" value="Phage_holin_4_2"/>
</dbReference>
<feature type="transmembrane region" description="Helical" evidence="1">
    <location>
        <begin position="58"/>
        <end position="78"/>
    </location>
</feature>
<accession>A0A6J6MEN0</accession>
<sequence length="114" mass="12574">MKLALRWAGLTLAVWVATSAISGVHIKEGVWNYFWIAALFGLINTFLGSLIKLLTLPAVLVSFGLFLIVVNAAMLQLTDRWSDVLTIDNFRSALLAALIISLVSGFSRKIIKKR</sequence>
<keyword evidence="1" id="KW-1133">Transmembrane helix</keyword>
<dbReference type="PANTHER" id="PTHR37309">
    <property type="entry name" value="SLR0284 PROTEIN"/>
    <property type="match status" value="1"/>
</dbReference>
<dbReference type="AlphaFoldDB" id="A0A6J6MEN0"/>
<protein>
    <submittedName>
        <fullName evidence="2">Unannotated protein</fullName>
    </submittedName>
</protein>
<keyword evidence="1" id="KW-0472">Membrane</keyword>
<dbReference type="EMBL" id="CAEZWY010000051">
    <property type="protein sequence ID" value="CAB4671388.1"/>
    <property type="molecule type" value="Genomic_DNA"/>
</dbReference>
<dbReference type="Pfam" id="PF04020">
    <property type="entry name" value="Phage_holin_4_2"/>
    <property type="match status" value="1"/>
</dbReference>
<feature type="transmembrane region" description="Helical" evidence="1">
    <location>
        <begin position="33"/>
        <end position="51"/>
    </location>
</feature>
<organism evidence="2">
    <name type="scientific">freshwater metagenome</name>
    <dbReference type="NCBI Taxonomy" id="449393"/>
    <lineage>
        <taxon>unclassified sequences</taxon>
        <taxon>metagenomes</taxon>
        <taxon>ecological metagenomes</taxon>
    </lineage>
</organism>
<evidence type="ECO:0000313" key="2">
    <source>
        <dbReference type="EMBL" id="CAB4671388.1"/>
    </source>
</evidence>
<proteinExistence type="predicted"/>
<gene>
    <name evidence="2" type="ORF">UFOPK2312_00588</name>
</gene>
<keyword evidence="1" id="KW-0812">Transmembrane</keyword>
<feature type="transmembrane region" description="Helical" evidence="1">
    <location>
        <begin position="90"/>
        <end position="107"/>
    </location>
</feature>
<dbReference type="PANTHER" id="PTHR37309:SF1">
    <property type="entry name" value="SLR0284 PROTEIN"/>
    <property type="match status" value="1"/>
</dbReference>
<reference evidence="2" key="1">
    <citation type="submission" date="2020-05" db="EMBL/GenBank/DDBJ databases">
        <authorList>
            <person name="Chiriac C."/>
            <person name="Salcher M."/>
            <person name="Ghai R."/>
            <person name="Kavagutti S V."/>
        </authorList>
    </citation>
    <scope>NUCLEOTIDE SEQUENCE</scope>
</reference>
<name>A0A6J6MEN0_9ZZZZ</name>
<evidence type="ECO:0000256" key="1">
    <source>
        <dbReference type="SAM" id="Phobius"/>
    </source>
</evidence>